<dbReference type="EMBL" id="OX459121">
    <property type="protein sequence ID" value="CAI9103212.1"/>
    <property type="molecule type" value="Genomic_DNA"/>
</dbReference>
<evidence type="ECO:0000313" key="9">
    <source>
        <dbReference type="Proteomes" id="UP001161247"/>
    </source>
</evidence>
<organism evidence="8 9">
    <name type="scientific">Oldenlandia corymbosa var. corymbosa</name>
    <dbReference type="NCBI Taxonomy" id="529605"/>
    <lineage>
        <taxon>Eukaryota</taxon>
        <taxon>Viridiplantae</taxon>
        <taxon>Streptophyta</taxon>
        <taxon>Embryophyta</taxon>
        <taxon>Tracheophyta</taxon>
        <taxon>Spermatophyta</taxon>
        <taxon>Magnoliopsida</taxon>
        <taxon>eudicotyledons</taxon>
        <taxon>Gunneridae</taxon>
        <taxon>Pentapetalae</taxon>
        <taxon>asterids</taxon>
        <taxon>lamiids</taxon>
        <taxon>Gentianales</taxon>
        <taxon>Rubiaceae</taxon>
        <taxon>Rubioideae</taxon>
        <taxon>Spermacoceae</taxon>
        <taxon>Hedyotis-Oldenlandia complex</taxon>
        <taxon>Oldenlandia</taxon>
    </lineage>
</organism>
<evidence type="ECO:0000256" key="4">
    <source>
        <dbReference type="ARBA" id="ARBA00022786"/>
    </source>
</evidence>
<dbReference type="PANTHER" id="PTHR12313">
    <property type="entry name" value="E3 UBIQUITIN-PROTEIN LIGASE RNF5-RELATED"/>
    <property type="match status" value="1"/>
</dbReference>
<dbReference type="GO" id="GO:0006511">
    <property type="term" value="P:ubiquitin-dependent protein catabolic process"/>
    <property type="evidence" value="ECO:0007669"/>
    <property type="project" value="UniProtKB-UniRule"/>
</dbReference>
<keyword evidence="3 6" id="KW-0808">Transferase</keyword>
<dbReference type="GO" id="GO:0005789">
    <property type="term" value="C:endoplasmic reticulum membrane"/>
    <property type="evidence" value="ECO:0007669"/>
    <property type="project" value="UniProtKB-SubCell"/>
</dbReference>
<evidence type="ECO:0000256" key="5">
    <source>
        <dbReference type="PROSITE-ProRule" id="PRU00175"/>
    </source>
</evidence>
<evidence type="ECO:0000256" key="6">
    <source>
        <dbReference type="RuleBase" id="RU369090"/>
    </source>
</evidence>
<feature type="domain" description="RING-type" evidence="7">
    <location>
        <begin position="137"/>
        <end position="178"/>
    </location>
</feature>
<comment type="catalytic activity">
    <reaction evidence="1 6">
        <text>S-ubiquitinyl-[E2 ubiquitin-conjugating enzyme]-L-cysteine + [acceptor protein]-L-lysine = [E2 ubiquitin-conjugating enzyme]-L-cysteine + N(6)-ubiquitinyl-[acceptor protein]-L-lysine.</text>
        <dbReference type="EC" id="2.3.2.27"/>
    </reaction>
</comment>
<keyword evidence="5 6" id="KW-0863">Zinc-finger</keyword>
<sequence length="303" mass="33023">MEGSVLDQSLDQQPLNQLVGSASNLVGDQICDLETGDGAIKERFRHLKAAAVRAGLSMGRWSNRNIVETGASFVGPVADRNVNRGMWGGVEGGGADHSIAQRGKGCKRKSSCLVAMALEMSSDVSTVQESRGNFYDCNICLNIAREPILTCCGHLFCWACFSKLPYANSFARDCPVCEGEVTDSSIVPIYGDGDSARNSSLDSSITIPPRPKAQRVESERQQRVALGISHIHVPVAEALRRLRTSVSTSTMGENSPAEREGFQVWRTSRFTRELSENAAALVSLINVERLLEDLETYVNNRQL</sequence>
<dbReference type="PROSITE" id="PS50089">
    <property type="entry name" value="ZF_RING_2"/>
    <property type="match status" value="1"/>
</dbReference>
<evidence type="ECO:0000256" key="1">
    <source>
        <dbReference type="ARBA" id="ARBA00000900"/>
    </source>
</evidence>
<dbReference type="Gene3D" id="3.30.40.10">
    <property type="entry name" value="Zinc/RING finger domain, C3HC4 (zinc finger)"/>
    <property type="match status" value="1"/>
</dbReference>
<dbReference type="InterPro" id="IPR001841">
    <property type="entry name" value="Znf_RING"/>
</dbReference>
<dbReference type="SMART" id="SM00184">
    <property type="entry name" value="RING"/>
    <property type="match status" value="1"/>
</dbReference>
<dbReference type="Proteomes" id="UP001161247">
    <property type="component" value="Chromosome 4"/>
</dbReference>
<comment type="subcellular location">
    <subcellularLocation>
        <location evidence="6">Endoplasmic reticulum membrane</location>
        <topology evidence="6">Single-pass type IV membrane protein</topology>
    </subcellularLocation>
</comment>
<comment type="function">
    <text evidence="6">E3 ubiquitin-protein ligase.</text>
</comment>
<dbReference type="GO" id="GO:0008270">
    <property type="term" value="F:zinc ion binding"/>
    <property type="evidence" value="ECO:0007669"/>
    <property type="project" value="UniProtKB-KW"/>
</dbReference>
<dbReference type="SUPFAM" id="SSF57850">
    <property type="entry name" value="RING/U-box"/>
    <property type="match status" value="1"/>
</dbReference>
<comment type="domain">
    <text evidence="6">The RING-type zinc finger domain is responsible for E3 ligase activity.</text>
</comment>
<keyword evidence="6" id="KW-0256">Endoplasmic reticulum</keyword>
<keyword evidence="6" id="KW-0479">Metal-binding</keyword>
<evidence type="ECO:0000259" key="7">
    <source>
        <dbReference type="PROSITE" id="PS50089"/>
    </source>
</evidence>
<proteinExistence type="predicted"/>
<comment type="pathway">
    <text evidence="2 6">Protein modification; protein ubiquitination.</text>
</comment>
<keyword evidence="6" id="KW-0862">Zinc</keyword>
<protein>
    <recommendedName>
        <fullName evidence="6">E3 ubiquitin-protein ligase RMA</fullName>
        <ecNumber evidence="6">2.3.2.27</ecNumber>
    </recommendedName>
    <alternativeName>
        <fullName evidence="6">Protein RING membrane-anchor</fullName>
    </alternativeName>
    <alternativeName>
        <fullName evidence="6">RING-type E3 ubiquitin transferase RMA</fullName>
    </alternativeName>
</protein>
<dbReference type="AlphaFoldDB" id="A0AAV1D978"/>
<dbReference type="InterPro" id="IPR013083">
    <property type="entry name" value="Znf_RING/FYVE/PHD"/>
</dbReference>
<evidence type="ECO:0000313" key="8">
    <source>
        <dbReference type="EMBL" id="CAI9103212.1"/>
    </source>
</evidence>
<evidence type="ECO:0000256" key="3">
    <source>
        <dbReference type="ARBA" id="ARBA00022679"/>
    </source>
</evidence>
<dbReference type="InterPro" id="IPR045103">
    <property type="entry name" value="RNF5/RNF185-like"/>
</dbReference>
<dbReference type="EC" id="2.3.2.27" evidence="6"/>
<gene>
    <name evidence="8" type="ORF">OLC1_LOCUS12425</name>
</gene>
<dbReference type="GO" id="GO:0061630">
    <property type="term" value="F:ubiquitin protein ligase activity"/>
    <property type="evidence" value="ECO:0007669"/>
    <property type="project" value="UniProtKB-UniRule"/>
</dbReference>
<keyword evidence="4 6" id="KW-0833">Ubl conjugation pathway</keyword>
<evidence type="ECO:0000256" key="2">
    <source>
        <dbReference type="ARBA" id="ARBA00004906"/>
    </source>
</evidence>
<dbReference type="Pfam" id="PF14634">
    <property type="entry name" value="zf-RING_5"/>
    <property type="match status" value="1"/>
</dbReference>
<keyword evidence="9" id="KW-1185">Reference proteome</keyword>
<reference evidence="8" key="1">
    <citation type="submission" date="2023-03" db="EMBL/GenBank/DDBJ databases">
        <authorList>
            <person name="Julca I."/>
        </authorList>
    </citation>
    <scope>NUCLEOTIDE SEQUENCE</scope>
</reference>
<accession>A0AAV1D978</accession>
<name>A0AAV1D978_OLDCO</name>